<dbReference type="PANTHER" id="PTHR11487">
    <property type="entry name" value="THIOESTERASE"/>
    <property type="match status" value="1"/>
</dbReference>
<dbReference type="SUPFAM" id="SSF53474">
    <property type="entry name" value="alpha/beta-Hydrolases"/>
    <property type="match status" value="1"/>
</dbReference>
<dbReference type="Gene3D" id="3.40.50.1820">
    <property type="entry name" value="alpha/beta hydrolase"/>
    <property type="match status" value="1"/>
</dbReference>
<protein>
    <submittedName>
        <fullName evidence="2">Thioesterase</fullName>
    </submittedName>
</protein>
<organism evidence="2 3">
    <name type="scientific">Photobacterium halotolerans</name>
    <dbReference type="NCBI Taxonomy" id="265726"/>
    <lineage>
        <taxon>Bacteria</taxon>
        <taxon>Pseudomonadati</taxon>
        <taxon>Pseudomonadota</taxon>
        <taxon>Gammaproteobacteria</taxon>
        <taxon>Vibrionales</taxon>
        <taxon>Vibrionaceae</taxon>
        <taxon>Photobacterium</taxon>
    </lineage>
</organism>
<gene>
    <name evidence="2" type="ORF">CAG72_10115</name>
</gene>
<evidence type="ECO:0000313" key="2">
    <source>
        <dbReference type="EMBL" id="NAW65571.1"/>
    </source>
</evidence>
<dbReference type="RefSeq" id="WP_161444674.1">
    <property type="nucleotide sequence ID" value="NZ_WXWV01000336.1"/>
</dbReference>
<evidence type="ECO:0000313" key="3">
    <source>
        <dbReference type="Proteomes" id="UP000465712"/>
    </source>
</evidence>
<dbReference type="Proteomes" id="UP000465712">
    <property type="component" value="Unassembled WGS sequence"/>
</dbReference>
<dbReference type="GO" id="GO:0008610">
    <property type="term" value="P:lipid biosynthetic process"/>
    <property type="evidence" value="ECO:0007669"/>
    <property type="project" value="TreeGrafter"/>
</dbReference>
<dbReference type="AlphaFoldDB" id="A0A7X4WB77"/>
<evidence type="ECO:0000256" key="1">
    <source>
        <dbReference type="ARBA" id="ARBA00007169"/>
    </source>
</evidence>
<dbReference type="InterPro" id="IPR012223">
    <property type="entry name" value="TEII"/>
</dbReference>
<dbReference type="InterPro" id="IPR001031">
    <property type="entry name" value="Thioesterase"/>
</dbReference>
<sequence>MSANKNLVVYAFPHAGASAGIYRPFCQLHQNSGTALLHPVEIPGRGVLGREPEVTCLHTLAEKLADTLFSDFQQKQQQGIQCWATFGHSFGGVLSVAVTDVMHKKYGLKPVYSMVSGSVPPGEQGIDDLHLWSDESLLQKMREDQGTPNTVLNEPALARRYVAQLRSDFLVRSQFPSLRDLRVAQPLLLVAASDDPHVTEEQLQKWQQHTSDRTSMIRVDGDHFAVYRHWSVIQQAIDTEASLRLAVENRMDSWSVFQ</sequence>
<comment type="similarity">
    <text evidence="1">Belongs to the thioesterase family.</text>
</comment>
<dbReference type="PANTHER" id="PTHR11487:SF0">
    <property type="entry name" value="S-ACYL FATTY ACID SYNTHASE THIOESTERASE, MEDIUM CHAIN"/>
    <property type="match status" value="1"/>
</dbReference>
<dbReference type="Pfam" id="PF00975">
    <property type="entry name" value="Thioesterase"/>
    <property type="match status" value="1"/>
</dbReference>
<comment type="caution">
    <text evidence="2">The sequence shown here is derived from an EMBL/GenBank/DDBJ whole genome shotgun (WGS) entry which is preliminary data.</text>
</comment>
<reference evidence="2 3" key="1">
    <citation type="submission" date="2017-05" db="EMBL/GenBank/DDBJ databases">
        <title>High clonality and local adaptation shapes Vibrionaceae linages within an endangered oasis.</title>
        <authorList>
            <person name="Vazquez-Rosas-Landa M."/>
        </authorList>
    </citation>
    <scope>NUCLEOTIDE SEQUENCE [LARGE SCALE GENOMIC DNA]</scope>
    <source>
        <strain evidence="2 3">P46_P4S1P180</strain>
    </source>
</reference>
<dbReference type="InterPro" id="IPR029058">
    <property type="entry name" value="AB_hydrolase_fold"/>
</dbReference>
<accession>A0A7X4WB77</accession>
<name>A0A7X4WB77_9GAMM</name>
<proteinExistence type="inferred from homology"/>
<dbReference type="EMBL" id="WXWW01000156">
    <property type="protein sequence ID" value="NAW65571.1"/>
    <property type="molecule type" value="Genomic_DNA"/>
</dbReference>